<dbReference type="RefSeq" id="WP_183717954.1">
    <property type="nucleotide sequence ID" value="NZ_JACHGO010000002.1"/>
</dbReference>
<organism evidence="2 3">
    <name type="scientific">Desulfovibrio intestinalis</name>
    <dbReference type="NCBI Taxonomy" id="58621"/>
    <lineage>
        <taxon>Bacteria</taxon>
        <taxon>Pseudomonadati</taxon>
        <taxon>Thermodesulfobacteriota</taxon>
        <taxon>Desulfovibrionia</taxon>
        <taxon>Desulfovibrionales</taxon>
        <taxon>Desulfovibrionaceae</taxon>
        <taxon>Desulfovibrio</taxon>
    </lineage>
</organism>
<dbReference type="AlphaFoldDB" id="A0A7W8BZ00"/>
<evidence type="ECO:0000313" key="2">
    <source>
        <dbReference type="EMBL" id="MBB5142556.1"/>
    </source>
</evidence>
<keyword evidence="3" id="KW-1185">Reference proteome</keyword>
<evidence type="ECO:0000256" key="1">
    <source>
        <dbReference type="SAM" id="Phobius"/>
    </source>
</evidence>
<keyword evidence="1" id="KW-0812">Transmembrane</keyword>
<evidence type="ECO:0000313" key="3">
    <source>
        <dbReference type="Proteomes" id="UP000539075"/>
    </source>
</evidence>
<name>A0A7W8BZ00_9BACT</name>
<feature type="transmembrane region" description="Helical" evidence="1">
    <location>
        <begin position="166"/>
        <end position="184"/>
    </location>
</feature>
<proteinExistence type="predicted"/>
<accession>A0A7W8BZ00</accession>
<dbReference type="Proteomes" id="UP000539075">
    <property type="component" value="Unassembled WGS sequence"/>
</dbReference>
<comment type="caution">
    <text evidence="2">The sequence shown here is derived from an EMBL/GenBank/DDBJ whole genome shotgun (WGS) entry which is preliminary data.</text>
</comment>
<protein>
    <submittedName>
        <fullName evidence="2">Uncharacterized protein</fullName>
    </submittedName>
</protein>
<reference evidence="2 3" key="1">
    <citation type="submission" date="2020-08" db="EMBL/GenBank/DDBJ databases">
        <title>Genomic Encyclopedia of Type Strains, Phase IV (KMG-IV): sequencing the most valuable type-strain genomes for metagenomic binning, comparative biology and taxonomic classification.</title>
        <authorList>
            <person name="Goeker M."/>
        </authorList>
    </citation>
    <scope>NUCLEOTIDE SEQUENCE [LARGE SCALE GENOMIC DNA]</scope>
    <source>
        <strain evidence="2 3">DSM 11275</strain>
    </source>
</reference>
<dbReference type="EMBL" id="JACHGO010000002">
    <property type="protein sequence ID" value="MBB5142556.1"/>
    <property type="molecule type" value="Genomic_DNA"/>
</dbReference>
<keyword evidence="1" id="KW-0472">Membrane</keyword>
<sequence length="299" mass="32293">MQTVLDDDTWDACQEIRQRQRKLGMVCAVLLAIALLCLVDGLQGLMRSGATVLELLPEKSAALSGPLTIKNPVTRDIEVSFAPANAPLSFTLEGFFAGYWFGNGMWRGIVAAQSEAEPGEYHMRVAFRGAAASTFQNYTVIVRADAVDMRTHSTSFTHRLTGFNPFALAVGFVGLALLVGVGVYRHGSMIIRTLVRLGCGEIVRVQQEKDGLRLWCLLYGSRPPYEGTVCAVITTEGSVLAHARAGTAAKGSLQLFISDHDRAQKESGYTQDEISFAVRPGCLVCLRPPCSQSPPAPAS</sequence>
<gene>
    <name evidence="2" type="ORF">HNQ38_000635</name>
</gene>
<keyword evidence="1" id="KW-1133">Transmembrane helix</keyword>
<feature type="transmembrane region" description="Helical" evidence="1">
    <location>
        <begin position="23"/>
        <end position="46"/>
    </location>
</feature>